<reference evidence="13" key="1">
    <citation type="journal article" date="2016" name="Nature">
        <title>Genome evolution in the allotetraploid frog Xenopus laevis.</title>
        <authorList>
            <person name="Session A.M."/>
            <person name="Uno Y."/>
            <person name="Kwon T."/>
            <person name="Chapman J.A."/>
            <person name="Toyoda A."/>
            <person name="Takahashi S."/>
            <person name="Fukui A."/>
            <person name="Hikosaka A."/>
            <person name="Suzuki A."/>
            <person name="Kondo M."/>
            <person name="van Heeringen S.J."/>
            <person name="Quigley I."/>
            <person name="Heinz S."/>
            <person name="Ogino H."/>
            <person name="Ochi H."/>
            <person name="Hellsten U."/>
            <person name="Lyons J.B."/>
            <person name="Simakov O."/>
            <person name="Putnam N."/>
            <person name="Stites J."/>
            <person name="Kuroki Y."/>
            <person name="Tanaka T."/>
            <person name="Michiue T."/>
            <person name="Watanabe M."/>
            <person name="Bogdanovic O."/>
            <person name="Lister R."/>
            <person name="Georgiou G."/>
            <person name="Paranjpe S.S."/>
            <person name="van Kruijsbergen I."/>
            <person name="Shu S."/>
            <person name="Carlson J."/>
            <person name="Kinoshita T."/>
            <person name="Ohta Y."/>
            <person name="Mawaribuchi S."/>
            <person name="Jenkins J."/>
            <person name="Grimwood J."/>
            <person name="Schmutz J."/>
            <person name="Mitros T."/>
            <person name="Mozaffari S.V."/>
            <person name="Suzuki Y."/>
            <person name="Haramoto Y."/>
            <person name="Yamamoto T.S."/>
            <person name="Takagi C."/>
            <person name="Heald R."/>
            <person name="Miller K."/>
            <person name="Haudenschild C."/>
            <person name="Kitzman J."/>
            <person name="Nakayama T."/>
            <person name="Izutsu Y."/>
            <person name="Robert J."/>
            <person name="Fortriede J."/>
            <person name="Burns K."/>
            <person name="Lotay V."/>
            <person name="Karimi K."/>
            <person name="Yasuoka Y."/>
            <person name="Dichmann D.S."/>
            <person name="Flajnik M.F."/>
            <person name="Houston D.W."/>
            <person name="Shendure J."/>
            <person name="DuPasquier L."/>
            <person name="Vize P.D."/>
            <person name="Zorn A.M."/>
            <person name="Ito M."/>
            <person name="Marcotte E.M."/>
            <person name="Wallingford J.B."/>
            <person name="Ito Y."/>
            <person name="Asashima M."/>
            <person name="Ueno N."/>
            <person name="Matsuda Y."/>
            <person name="Veenstra G.J."/>
            <person name="Fujiyama A."/>
            <person name="Harland R.M."/>
            <person name="Taira M."/>
            <person name="Rokhsar D.S."/>
        </authorList>
    </citation>
    <scope>NUCLEOTIDE SEQUENCE [LARGE SCALE GENOMIC DNA]</scope>
    <source>
        <strain evidence="13">J</strain>
    </source>
</reference>
<dbReference type="Pfam" id="PF12947">
    <property type="entry name" value="EGF_3"/>
    <property type="match status" value="2"/>
</dbReference>
<dbReference type="Gene3D" id="2.10.25.10">
    <property type="entry name" value="Laminin"/>
    <property type="match status" value="3"/>
</dbReference>
<dbReference type="EMBL" id="CM004482">
    <property type="protein sequence ID" value="OCT64255.1"/>
    <property type="molecule type" value="Genomic_DNA"/>
</dbReference>
<dbReference type="PROSITE" id="PS01186">
    <property type="entry name" value="EGF_2"/>
    <property type="match status" value="2"/>
</dbReference>
<dbReference type="GO" id="GO:0005509">
    <property type="term" value="F:calcium ion binding"/>
    <property type="evidence" value="ECO:0007669"/>
    <property type="project" value="InterPro"/>
</dbReference>
<dbReference type="InterPro" id="IPR000742">
    <property type="entry name" value="EGF"/>
</dbReference>
<feature type="domain" description="ZP" evidence="11">
    <location>
        <begin position="459"/>
        <end position="558"/>
    </location>
</feature>
<dbReference type="PANTHER" id="PTHR14905:SF7">
    <property type="entry name" value="VON WILLEBRAND FACTOR A DOMAIN-CONTAINING PROTEIN 7"/>
    <property type="match status" value="1"/>
</dbReference>
<dbReference type="InterPro" id="IPR036465">
    <property type="entry name" value="vWFA_dom_sf"/>
</dbReference>
<comment type="caution">
    <text evidence="8">Lacks conserved residue(s) required for the propagation of feature annotation.</text>
</comment>
<evidence type="ECO:0000256" key="1">
    <source>
        <dbReference type="ARBA" id="ARBA00004613"/>
    </source>
</evidence>
<feature type="domain" description="EGF-like" evidence="10">
    <location>
        <begin position="403"/>
        <end position="442"/>
    </location>
</feature>
<dbReference type="PANTHER" id="PTHR14905">
    <property type="entry name" value="NG37"/>
    <property type="match status" value="1"/>
</dbReference>
<gene>
    <name evidence="12" type="ORF">XELAEV_18045357mg</name>
</gene>
<dbReference type="PROSITE" id="PS50026">
    <property type="entry name" value="EGF_3"/>
    <property type="match status" value="2"/>
</dbReference>
<dbReference type="Proteomes" id="UP000694892">
    <property type="component" value="Chromosome 9_10L"/>
</dbReference>
<dbReference type="SUPFAM" id="SSF57184">
    <property type="entry name" value="Growth factor receptor domain"/>
    <property type="match status" value="1"/>
</dbReference>
<keyword evidence="2" id="KW-0964">Secreted</keyword>
<protein>
    <submittedName>
        <fullName evidence="12">Uncharacterized protein</fullName>
    </submittedName>
</protein>
<dbReference type="InterPro" id="IPR000152">
    <property type="entry name" value="EGF-type_Asp/Asn_hydroxyl_site"/>
</dbReference>
<dbReference type="SUPFAM" id="SSF53300">
    <property type="entry name" value="vWA-like"/>
    <property type="match status" value="1"/>
</dbReference>
<dbReference type="Pfam" id="PF07645">
    <property type="entry name" value="EGF_CA"/>
    <property type="match status" value="1"/>
</dbReference>
<sequence length="558" mass="61344">MKTCSSFLLLLFSGWAFSATKWKRDVLLEPKTSLECDDETVTSSLTFLVDTTGSMADDLQQLKEAYTWLLSSVSVQFPCGVRQYTMVEFNDPGIGPARLTSSGTEFNNFFQNLRAYDGGDCPEYAMGGLKLALQESPHNSIIMVLTDASAKDYNDAVLINEIKSLISETESQVFFMITGLCSNTEDPAFTIYREISRLSFGHLYQLDLPSLGSAFRYVGSIIARPAKSSQRIFSRDYESGEHSDTFSVPEKLTEVIMTTEGSITSLQVAGPDKSRVALKKVMSEKWGSMYSVRGPKKGSWKIDVSGKGPHSIRVEGLKVPSTALTSHCIKCDPNATCEDYDGSKVCTCKEGFLGNGLRCSDDDECAYAWLNKCAEGTCINTIGSYTCSCRSGYIVNEDYICVPIDYCTKPSNNKCHEHSTCTNTDGGYTCTCSPGFEGDGFDCKYTKCTDIESLDFVLKCGENEMKASFPTCQLKHYHYAANSARLVVESCTGFEDAVGLVSVIAPLKEGECGTTVFRNGTHTIYRNRLFVAPDSEVVGTSNLIFPIVKRFSCIYANS</sequence>
<evidence type="ECO:0000256" key="6">
    <source>
        <dbReference type="ARBA" id="ARBA00023157"/>
    </source>
</evidence>
<evidence type="ECO:0000259" key="11">
    <source>
        <dbReference type="PROSITE" id="PS51034"/>
    </source>
</evidence>
<dbReference type="PROSITE" id="PS51034">
    <property type="entry name" value="ZP_2"/>
    <property type="match status" value="1"/>
</dbReference>
<evidence type="ECO:0000256" key="8">
    <source>
        <dbReference type="PROSITE-ProRule" id="PRU00076"/>
    </source>
</evidence>
<organism evidence="12 13">
    <name type="scientific">Xenopus laevis</name>
    <name type="common">African clawed frog</name>
    <dbReference type="NCBI Taxonomy" id="8355"/>
    <lineage>
        <taxon>Eukaryota</taxon>
        <taxon>Metazoa</taxon>
        <taxon>Chordata</taxon>
        <taxon>Craniata</taxon>
        <taxon>Vertebrata</taxon>
        <taxon>Euteleostomi</taxon>
        <taxon>Amphibia</taxon>
        <taxon>Batrachia</taxon>
        <taxon>Anura</taxon>
        <taxon>Pipoidea</taxon>
        <taxon>Pipidae</taxon>
        <taxon>Xenopodinae</taxon>
        <taxon>Xenopus</taxon>
        <taxon>Xenopus</taxon>
    </lineage>
</organism>
<keyword evidence="4 9" id="KW-0732">Signal</keyword>
<evidence type="ECO:0000313" key="13">
    <source>
        <dbReference type="Proteomes" id="UP000694892"/>
    </source>
</evidence>
<dbReference type="InterPro" id="IPR056861">
    <property type="entry name" value="HMCN1-like_VWA"/>
</dbReference>
<evidence type="ECO:0000256" key="9">
    <source>
        <dbReference type="SAM" id="SignalP"/>
    </source>
</evidence>
<keyword evidence="6" id="KW-1015">Disulfide bond</keyword>
<evidence type="ECO:0000259" key="10">
    <source>
        <dbReference type="PROSITE" id="PS50026"/>
    </source>
</evidence>
<keyword evidence="5" id="KW-0677">Repeat</keyword>
<dbReference type="CDD" id="cd00054">
    <property type="entry name" value="EGF_CA"/>
    <property type="match status" value="2"/>
</dbReference>
<dbReference type="OMA" id="PLKEGEC"/>
<dbReference type="InterPro" id="IPR024731">
    <property type="entry name" value="NELL2-like_EGF"/>
</dbReference>
<dbReference type="InterPro" id="IPR052577">
    <property type="entry name" value="VWA7"/>
</dbReference>
<dbReference type="InterPro" id="IPR049883">
    <property type="entry name" value="NOTCH1_EGF-like"/>
</dbReference>
<dbReference type="InterPro" id="IPR001507">
    <property type="entry name" value="ZP_dom"/>
</dbReference>
<dbReference type="SMART" id="SM00179">
    <property type="entry name" value="EGF_CA"/>
    <property type="match status" value="3"/>
</dbReference>
<dbReference type="GO" id="GO:0005576">
    <property type="term" value="C:extracellular region"/>
    <property type="evidence" value="ECO:0007669"/>
    <property type="project" value="UniProtKB-SubCell"/>
</dbReference>
<dbReference type="InterPro" id="IPR056475">
    <property type="entry name" value="GBD_Hemicentin/VWA7"/>
</dbReference>
<name>A0A974C0J7_XENLA</name>
<dbReference type="SMART" id="SM00181">
    <property type="entry name" value="EGF"/>
    <property type="match status" value="3"/>
</dbReference>
<proteinExistence type="predicted"/>
<dbReference type="InterPro" id="IPR009030">
    <property type="entry name" value="Growth_fac_rcpt_cys_sf"/>
</dbReference>
<accession>A0A974C0J7</accession>
<dbReference type="Pfam" id="PF23560">
    <property type="entry name" value="GBD_Hemicentin"/>
    <property type="match status" value="1"/>
</dbReference>
<evidence type="ECO:0000256" key="3">
    <source>
        <dbReference type="ARBA" id="ARBA00022536"/>
    </source>
</evidence>
<dbReference type="PROSITE" id="PS00010">
    <property type="entry name" value="ASX_HYDROXYL"/>
    <property type="match status" value="2"/>
</dbReference>
<dbReference type="Gene3D" id="2.60.40.3210">
    <property type="entry name" value="Zona pellucida, ZP-N domain"/>
    <property type="match status" value="1"/>
</dbReference>
<evidence type="ECO:0000313" key="12">
    <source>
        <dbReference type="EMBL" id="OCT64255.1"/>
    </source>
</evidence>
<evidence type="ECO:0000256" key="2">
    <source>
        <dbReference type="ARBA" id="ARBA00022525"/>
    </source>
</evidence>
<feature type="signal peptide" evidence="9">
    <location>
        <begin position="1"/>
        <end position="18"/>
    </location>
</feature>
<comment type="subcellular location">
    <subcellularLocation>
        <location evidence="1">Secreted</location>
    </subcellularLocation>
</comment>
<dbReference type="AlphaFoldDB" id="A0A974C0J7"/>
<evidence type="ECO:0000256" key="7">
    <source>
        <dbReference type="ARBA" id="ARBA00023180"/>
    </source>
</evidence>
<dbReference type="FunFam" id="2.10.25.10:FF:000038">
    <property type="entry name" value="Fibrillin 2"/>
    <property type="match status" value="1"/>
</dbReference>
<dbReference type="InterPro" id="IPR001881">
    <property type="entry name" value="EGF-like_Ca-bd_dom"/>
</dbReference>
<evidence type="ECO:0000256" key="4">
    <source>
        <dbReference type="ARBA" id="ARBA00022729"/>
    </source>
</evidence>
<feature type="chain" id="PRO_5037330685" evidence="9">
    <location>
        <begin position="19"/>
        <end position="558"/>
    </location>
</feature>
<keyword evidence="3 8" id="KW-0245">EGF-like domain</keyword>
<dbReference type="Pfam" id="PF25106">
    <property type="entry name" value="VWA_4"/>
    <property type="match status" value="1"/>
</dbReference>
<feature type="domain" description="EGF-like" evidence="10">
    <location>
        <begin position="361"/>
        <end position="402"/>
    </location>
</feature>
<keyword evidence="7" id="KW-0325">Glycoprotein</keyword>
<evidence type="ECO:0000256" key="5">
    <source>
        <dbReference type="ARBA" id="ARBA00022737"/>
    </source>
</evidence>
<dbReference type="Gene3D" id="3.40.50.410">
    <property type="entry name" value="von Willebrand factor, type A domain"/>
    <property type="match status" value="1"/>
</dbReference>